<organism evidence="1 2">
    <name type="scientific">Desulfonema limicola</name>
    <dbReference type="NCBI Taxonomy" id="45656"/>
    <lineage>
        <taxon>Bacteria</taxon>
        <taxon>Pseudomonadati</taxon>
        <taxon>Thermodesulfobacteriota</taxon>
        <taxon>Desulfobacteria</taxon>
        <taxon>Desulfobacterales</taxon>
        <taxon>Desulfococcaceae</taxon>
        <taxon>Desulfonema</taxon>
    </lineage>
</organism>
<evidence type="ECO:0000313" key="1">
    <source>
        <dbReference type="EMBL" id="QTA82854.1"/>
    </source>
</evidence>
<reference evidence="1" key="1">
    <citation type="journal article" date="2021" name="Microb. Physiol.">
        <title>Proteogenomic Insights into the Physiology of Marine, Sulfate-Reducing, Filamentous Desulfonema limicola and Desulfonema magnum.</title>
        <authorList>
            <person name="Schnaars V."/>
            <person name="Wohlbrand L."/>
            <person name="Scheve S."/>
            <person name="Hinrichs C."/>
            <person name="Reinhardt R."/>
            <person name="Rabus R."/>
        </authorList>
    </citation>
    <scope>NUCLEOTIDE SEQUENCE</scope>
    <source>
        <strain evidence="1">5ac10</strain>
    </source>
</reference>
<gene>
    <name evidence="1" type="ORF">dnl_52390</name>
</gene>
<dbReference type="KEGG" id="dli:dnl_52390"/>
<dbReference type="AlphaFoldDB" id="A0A975BCU9"/>
<dbReference type="EMBL" id="CP061799">
    <property type="protein sequence ID" value="QTA82854.1"/>
    <property type="molecule type" value="Genomic_DNA"/>
</dbReference>
<keyword evidence="2" id="KW-1185">Reference proteome</keyword>
<accession>A0A975BCU9</accession>
<dbReference type="Proteomes" id="UP000663720">
    <property type="component" value="Chromosome"/>
</dbReference>
<proteinExistence type="predicted"/>
<protein>
    <submittedName>
        <fullName evidence="1">Uncharacterized protein</fullName>
    </submittedName>
</protein>
<sequence>MSIVLYLNRTILSNKQEIFHDSKHLMKIKKPRLGSLGFF</sequence>
<evidence type="ECO:0000313" key="2">
    <source>
        <dbReference type="Proteomes" id="UP000663720"/>
    </source>
</evidence>
<name>A0A975BCU9_9BACT</name>